<accession>A0AAU9J0K4</accession>
<evidence type="ECO:0000313" key="3">
    <source>
        <dbReference type="EMBL" id="CAG9314154.1"/>
    </source>
</evidence>
<comment type="caution">
    <text evidence="3">The sequence shown here is derived from an EMBL/GenBank/DDBJ whole genome shotgun (WGS) entry which is preliminary data.</text>
</comment>
<protein>
    <submittedName>
        <fullName evidence="3">Uncharacterized protein</fullName>
    </submittedName>
</protein>
<reference evidence="3" key="1">
    <citation type="submission" date="2021-09" db="EMBL/GenBank/DDBJ databases">
        <authorList>
            <consortium name="AG Swart"/>
            <person name="Singh M."/>
            <person name="Singh A."/>
            <person name="Seah K."/>
            <person name="Emmerich C."/>
        </authorList>
    </citation>
    <scope>NUCLEOTIDE SEQUENCE</scope>
    <source>
        <strain evidence="3">ATCC30299</strain>
    </source>
</reference>
<sequence>MTEANPNPHSPKSRIPRKYSFNETAKPFKTLSQSTSRAYIPIALPRSSKNSFITPDSSATTSAGLTPKHRASFHQKSESLSSNLSFSELKCNSPVKYEYSALNYSQTKASAYTSELTKKDSIIVDLNLRLHEKNILIKNLKEQLSNGELKEIKKKLEEKEAECERLKEQLNTNQKECIEKLEKETQRLLNLLKEGDNKLEALKKEIESLNEINSKLQTKQGSMVKAISNYNKEMKIMKVLKYRNITYEEMHKIEKQFTEIEEIQNKLIQENSELKLQLAQMKLEKECSGRGEARDLASELFKIMLELTQLVRVVSIMHTGQRVDLSIILCVAQQIQEVTGEPLDQCKEITAIIRKDLSELRSIISDAYAEHCGEKCTTQ</sequence>
<dbReference type="AlphaFoldDB" id="A0AAU9J0K4"/>
<name>A0AAU9J0K4_9CILI</name>
<gene>
    <name evidence="3" type="ORF">BSTOLATCC_MIC9951</name>
</gene>
<feature type="coiled-coil region" evidence="1">
    <location>
        <begin position="253"/>
        <end position="284"/>
    </location>
</feature>
<feature type="compositionally biased region" description="Polar residues" evidence="2">
    <location>
        <begin position="51"/>
        <end position="64"/>
    </location>
</feature>
<evidence type="ECO:0000313" key="4">
    <source>
        <dbReference type="Proteomes" id="UP001162131"/>
    </source>
</evidence>
<evidence type="ECO:0000256" key="1">
    <source>
        <dbReference type="SAM" id="Coils"/>
    </source>
</evidence>
<feature type="coiled-coil region" evidence="1">
    <location>
        <begin position="123"/>
        <end position="219"/>
    </location>
</feature>
<proteinExistence type="predicted"/>
<dbReference type="EMBL" id="CAJZBQ010000011">
    <property type="protein sequence ID" value="CAG9314154.1"/>
    <property type="molecule type" value="Genomic_DNA"/>
</dbReference>
<organism evidence="3 4">
    <name type="scientific">Blepharisma stoltei</name>
    <dbReference type="NCBI Taxonomy" id="1481888"/>
    <lineage>
        <taxon>Eukaryota</taxon>
        <taxon>Sar</taxon>
        <taxon>Alveolata</taxon>
        <taxon>Ciliophora</taxon>
        <taxon>Postciliodesmatophora</taxon>
        <taxon>Heterotrichea</taxon>
        <taxon>Heterotrichida</taxon>
        <taxon>Blepharismidae</taxon>
        <taxon>Blepharisma</taxon>
    </lineage>
</organism>
<feature type="region of interest" description="Disordered" evidence="2">
    <location>
        <begin position="51"/>
        <end position="77"/>
    </location>
</feature>
<keyword evidence="4" id="KW-1185">Reference proteome</keyword>
<feature type="region of interest" description="Disordered" evidence="2">
    <location>
        <begin position="1"/>
        <end position="20"/>
    </location>
</feature>
<dbReference type="Proteomes" id="UP001162131">
    <property type="component" value="Unassembled WGS sequence"/>
</dbReference>
<keyword evidence="1" id="KW-0175">Coiled coil</keyword>
<evidence type="ECO:0000256" key="2">
    <source>
        <dbReference type="SAM" id="MobiDB-lite"/>
    </source>
</evidence>